<protein>
    <submittedName>
        <fullName evidence="7">IS200/IS605 family transposase OrfB</fullName>
    </submittedName>
</protein>
<keyword evidence="3" id="KW-0238">DNA-binding</keyword>
<evidence type="ECO:0000256" key="3">
    <source>
        <dbReference type="ARBA" id="ARBA00023125"/>
    </source>
</evidence>
<evidence type="ECO:0000313" key="7">
    <source>
        <dbReference type="EMBL" id="ARU55825.1"/>
    </source>
</evidence>
<dbReference type="GO" id="GO:0003677">
    <property type="term" value="F:DNA binding"/>
    <property type="evidence" value="ECO:0007669"/>
    <property type="project" value="UniProtKB-KW"/>
</dbReference>
<keyword evidence="8" id="KW-1185">Reference proteome</keyword>
<dbReference type="Proteomes" id="UP000196027">
    <property type="component" value="Chromosome"/>
</dbReference>
<dbReference type="InterPro" id="IPR001959">
    <property type="entry name" value="Transposase"/>
</dbReference>
<keyword evidence="2" id="KW-0815">Transposition</keyword>
<evidence type="ECO:0000313" key="8">
    <source>
        <dbReference type="Proteomes" id="UP000196027"/>
    </source>
</evidence>
<dbReference type="NCBIfam" id="NF040570">
    <property type="entry name" value="guided_TnpB"/>
    <property type="match status" value="1"/>
</dbReference>
<evidence type="ECO:0000256" key="2">
    <source>
        <dbReference type="ARBA" id="ARBA00022578"/>
    </source>
</evidence>
<feature type="domain" description="Cas12f1-like TNB" evidence="6">
    <location>
        <begin position="344"/>
        <end position="407"/>
    </location>
</feature>
<dbReference type="Pfam" id="PF01385">
    <property type="entry name" value="OrfB_IS605"/>
    <property type="match status" value="1"/>
</dbReference>
<dbReference type="RefSeq" id="WP_087460886.1">
    <property type="nucleotide sequence ID" value="NZ_CP021425.1"/>
</dbReference>
<dbReference type="GO" id="GO:0032196">
    <property type="term" value="P:transposition"/>
    <property type="evidence" value="ECO:0007669"/>
    <property type="project" value="UniProtKB-KW"/>
</dbReference>
<feature type="domain" description="Probable transposase IS891/IS1136/IS1341" evidence="5">
    <location>
        <begin position="201"/>
        <end position="313"/>
    </location>
</feature>
<evidence type="ECO:0000259" key="5">
    <source>
        <dbReference type="Pfam" id="PF01385"/>
    </source>
</evidence>
<name>A0A1Y0I8M0_9GAMM</name>
<dbReference type="AlphaFoldDB" id="A0A1Y0I8M0"/>
<evidence type="ECO:0000256" key="4">
    <source>
        <dbReference type="ARBA" id="ARBA00023172"/>
    </source>
</evidence>
<sequence length="450" mass="50433">MAIRGFCINISERLRSNQATTFAQWIGAANVVRNQKVGEYRKLLSEGRGSEIAQGYSHIKKCSGLEFLREVPVQVLRNAASGVFSDAEAARKGLRKFPKVKGRNKKRSVLITRELFMLEPLDQSSSLLTLFDNATKQRQKLFSLKLPYTPEQLARQFRVSRQGNKFTLSGSFDDGVINDSNDKLLKSYAHLDDETLLGNITGIDRGVVRPIQTSDGLIIQYTPEEVESLRKQARKKARYQRILARKKRLNKNKNKHKCETAGQRKLAAKIAKADAKMADIRKNFSHQASSQVVKSAKLIIGLEDLNLKGMTKRAKPKQDGRQFVKNKARAKSGLSRSLLNVALGRLGDYIEYKAVDYGKATVRVSAAYSSKTHYACRSRDTVRPNQATLICRRCGAEENADENAAKVVAQRTVTYIKENAFADKAKSRKTIVRRKKKVDDPPLVCELASG</sequence>
<evidence type="ECO:0000256" key="1">
    <source>
        <dbReference type="ARBA" id="ARBA00008761"/>
    </source>
</evidence>
<dbReference type="GO" id="GO:0006310">
    <property type="term" value="P:DNA recombination"/>
    <property type="evidence" value="ECO:0007669"/>
    <property type="project" value="UniProtKB-KW"/>
</dbReference>
<proteinExistence type="inferred from homology"/>
<gene>
    <name evidence="7" type="ORF">OLMES_1750</name>
</gene>
<accession>A0A1Y0I8M0</accession>
<dbReference type="InterPro" id="IPR010095">
    <property type="entry name" value="Cas12f1-like_TNB"/>
</dbReference>
<dbReference type="KEGG" id="ome:OLMES_1750"/>
<dbReference type="OrthoDB" id="5915636at2"/>
<dbReference type="EMBL" id="CP021425">
    <property type="protein sequence ID" value="ARU55825.1"/>
    <property type="molecule type" value="Genomic_DNA"/>
</dbReference>
<comment type="similarity">
    <text evidence="1">In the C-terminal section; belongs to the transposase 35 family.</text>
</comment>
<keyword evidence="4" id="KW-0233">DNA recombination</keyword>
<evidence type="ECO:0000259" key="6">
    <source>
        <dbReference type="Pfam" id="PF07282"/>
    </source>
</evidence>
<organism evidence="7 8">
    <name type="scientific">Oleiphilus messinensis</name>
    <dbReference type="NCBI Taxonomy" id="141451"/>
    <lineage>
        <taxon>Bacteria</taxon>
        <taxon>Pseudomonadati</taxon>
        <taxon>Pseudomonadota</taxon>
        <taxon>Gammaproteobacteria</taxon>
        <taxon>Oceanospirillales</taxon>
        <taxon>Oleiphilaceae</taxon>
        <taxon>Oleiphilus</taxon>
    </lineage>
</organism>
<reference evidence="7 8" key="1">
    <citation type="submission" date="2017-05" db="EMBL/GenBank/DDBJ databases">
        <title>Genomic insights into alkan degradation activity of Oleiphilus messinensis.</title>
        <authorList>
            <person name="Kozyavkin S.A."/>
            <person name="Slesarev A.I."/>
            <person name="Golyshin P.N."/>
            <person name="Korzhenkov A."/>
            <person name="Golyshina O.N."/>
            <person name="Toshchakov S.V."/>
        </authorList>
    </citation>
    <scope>NUCLEOTIDE SEQUENCE [LARGE SCALE GENOMIC DNA]</scope>
    <source>
        <strain evidence="7 8">ME102</strain>
    </source>
</reference>
<dbReference type="Pfam" id="PF07282">
    <property type="entry name" value="Cas12f1-like_TNB"/>
    <property type="match status" value="1"/>
</dbReference>